<protein>
    <recommendedName>
        <fullName evidence="1">diguanylate cyclase</fullName>
        <ecNumber evidence="1">2.7.7.65</ecNumber>
    </recommendedName>
</protein>
<sequence>MDWLWAGARSQASVTTRRKIMQVNLGAAGVALTILAYFAYYQWSGNPALVRTGWAQLPFVLGVPLVWRLNAQGRDQQARWLVFALAMGGTLAAVLAGIGTALGAHIYFLLFAVLTLAFFPLAQWRSALVLSLCNALIFLAFDQWGWPAHASLQALPAATQKSISQSLVVGCITVAIALTALSEWAADLNEQRLLALADTDALTGLRNRRALLEALQGEVARARRSGRPLSVAVLDLDHFKSVNDHHGHEAGDQVLRQFAELMRRELRGYDTGGRLGGEEFVVLMPDTDLALAVASIDRLRAALAARPLAWIDEQVDMTVSAGVACLSAEDEGDGSDLLRAADLALYAAKRDGRNRVRTAL</sequence>
<evidence type="ECO:0000313" key="6">
    <source>
        <dbReference type="Proteomes" id="UP000676246"/>
    </source>
</evidence>
<dbReference type="SMART" id="SM00267">
    <property type="entry name" value="GGDEF"/>
    <property type="match status" value="1"/>
</dbReference>
<reference evidence="5 6" key="1">
    <citation type="submission" date="2021-04" db="EMBL/GenBank/DDBJ databases">
        <title>The genome sequence of Ideonella sp. 3Y2.</title>
        <authorList>
            <person name="Liu Y."/>
        </authorList>
    </citation>
    <scope>NUCLEOTIDE SEQUENCE [LARGE SCALE GENOMIC DNA]</scope>
    <source>
        <strain evidence="5 6">3Y2</strain>
    </source>
</reference>
<evidence type="ECO:0000259" key="4">
    <source>
        <dbReference type="PROSITE" id="PS50887"/>
    </source>
</evidence>
<evidence type="ECO:0000256" key="1">
    <source>
        <dbReference type="ARBA" id="ARBA00012528"/>
    </source>
</evidence>
<keyword evidence="3" id="KW-0812">Transmembrane</keyword>
<feature type="transmembrane region" description="Helical" evidence="3">
    <location>
        <begin position="104"/>
        <end position="121"/>
    </location>
</feature>
<dbReference type="InterPro" id="IPR000160">
    <property type="entry name" value="GGDEF_dom"/>
</dbReference>
<dbReference type="PANTHER" id="PTHR45138:SF9">
    <property type="entry name" value="DIGUANYLATE CYCLASE DGCM-RELATED"/>
    <property type="match status" value="1"/>
</dbReference>
<feature type="domain" description="GGDEF" evidence="4">
    <location>
        <begin position="227"/>
        <end position="360"/>
    </location>
</feature>
<evidence type="ECO:0000256" key="2">
    <source>
        <dbReference type="ARBA" id="ARBA00034247"/>
    </source>
</evidence>
<feature type="transmembrane region" description="Helical" evidence="3">
    <location>
        <begin position="21"/>
        <end position="41"/>
    </location>
</feature>
<dbReference type="RefSeq" id="WP_210853337.1">
    <property type="nucleotide sequence ID" value="NZ_JAGQDD010000004.1"/>
</dbReference>
<keyword evidence="3" id="KW-1133">Transmembrane helix</keyword>
<dbReference type="FunFam" id="3.30.70.270:FF:000001">
    <property type="entry name" value="Diguanylate cyclase domain protein"/>
    <property type="match status" value="1"/>
</dbReference>
<dbReference type="CDD" id="cd01949">
    <property type="entry name" value="GGDEF"/>
    <property type="match status" value="1"/>
</dbReference>
<proteinExistence type="predicted"/>
<feature type="transmembrane region" description="Helical" evidence="3">
    <location>
        <begin position="78"/>
        <end position="98"/>
    </location>
</feature>
<dbReference type="Proteomes" id="UP000676246">
    <property type="component" value="Unassembled WGS sequence"/>
</dbReference>
<dbReference type="AlphaFoldDB" id="A0A940Y803"/>
<feature type="transmembrane region" description="Helical" evidence="3">
    <location>
        <begin position="53"/>
        <end position="71"/>
    </location>
</feature>
<dbReference type="GO" id="GO:0052621">
    <property type="term" value="F:diguanylate cyclase activity"/>
    <property type="evidence" value="ECO:0007669"/>
    <property type="project" value="UniProtKB-EC"/>
</dbReference>
<gene>
    <name evidence="5" type="ORF">KAK03_08485</name>
</gene>
<dbReference type="EC" id="2.7.7.65" evidence="1"/>
<dbReference type="SUPFAM" id="SSF55073">
    <property type="entry name" value="Nucleotide cyclase"/>
    <property type="match status" value="1"/>
</dbReference>
<keyword evidence="3" id="KW-0472">Membrane</keyword>
<dbReference type="PANTHER" id="PTHR45138">
    <property type="entry name" value="REGULATORY COMPONENTS OF SENSORY TRANSDUCTION SYSTEM"/>
    <property type="match status" value="1"/>
</dbReference>
<dbReference type="InterPro" id="IPR050469">
    <property type="entry name" value="Diguanylate_Cyclase"/>
</dbReference>
<dbReference type="Pfam" id="PF00990">
    <property type="entry name" value="GGDEF"/>
    <property type="match status" value="1"/>
</dbReference>
<evidence type="ECO:0000313" key="5">
    <source>
        <dbReference type="EMBL" id="MBQ0930523.1"/>
    </source>
</evidence>
<comment type="catalytic activity">
    <reaction evidence="2">
        <text>2 GTP = 3',3'-c-di-GMP + 2 diphosphate</text>
        <dbReference type="Rhea" id="RHEA:24898"/>
        <dbReference type="ChEBI" id="CHEBI:33019"/>
        <dbReference type="ChEBI" id="CHEBI:37565"/>
        <dbReference type="ChEBI" id="CHEBI:58805"/>
        <dbReference type="EC" id="2.7.7.65"/>
    </reaction>
</comment>
<comment type="caution">
    <text evidence="5">The sequence shown here is derived from an EMBL/GenBank/DDBJ whole genome shotgun (WGS) entry which is preliminary data.</text>
</comment>
<dbReference type="NCBIfam" id="TIGR00254">
    <property type="entry name" value="GGDEF"/>
    <property type="match status" value="1"/>
</dbReference>
<dbReference type="Gene3D" id="3.30.70.270">
    <property type="match status" value="1"/>
</dbReference>
<dbReference type="InterPro" id="IPR043128">
    <property type="entry name" value="Rev_trsase/Diguanyl_cyclase"/>
</dbReference>
<name>A0A940Y803_9BURK</name>
<dbReference type="InterPro" id="IPR029787">
    <property type="entry name" value="Nucleotide_cyclase"/>
</dbReference>
<feature type="transmembrane region" description="Helical" evidence="3">
    <location>
        <begin position="166"/>
        <end position="186"/>
    </location>
</feature>
<accession>A0A940Y803</accession>
<dbReference type="PROSITE" id="PS50887">
    <property type="entry name" value="GGDEF"/>
    <property type="match status" value="1"/>
</dbReference>
<feature type="transmembrane region" description="Helical" evidence="3">
    <location>
        <begin position="128"/>
        <end position="146"/>
    </location>
</feature>
<organism evidence="5 6">
    <name type="scientific">Ideonella alba</name>
    <dbReference type="NCBI Taxonomy" id="2824118"/>
    <lineage>
        <taxon>Bacteria</taxon>
        <taxon>Pseudomonadati</taxon>
        <taxon>Pseudomonadota</taxon>
        <taxon>Betaproteobacteria</taxon>
        <taxon>Burkholderiales</taxon>
        <taxon>Sphaerotilaceae</taxon>
        <taxon>Ideonella</taxon>
    </lineage>
</organism>
<keyword evidence="6" id="KW-1185">Reference proteome</keyword>
<evidence type="ECO:0000256" key="3">
    <source>
        <dbReference type="SAM" id="Phobius"/>
    </source>
</evidence>
<dbReference type="EMBL" id="JAGQDD010000004">
    <property type="protein sequence ID" value="MBQ0930523.1"/>
    <property type="molecule type" value="Genomic_DNA"/>
</dbReference>